<evidence type="ECO:0000256" key="4">
    <source>
        <dbReference type="SAM" id="SignalP"/>
    </source>
</evidence>
<dbReference type="Gene3D" id="2.170.130.30">
    <property type="match status" value="1"/>
</dbReference>
<dbReference type="InterPro" id="IPR027954">
    <property type="entry name" value="Transcobalamin-like_C"/>
</dbReference>
<dbReference type="Pfam" id="PF14478">
    <property type="entry name" value="DUF4430"/>
    <property type="match status" value="1"/>
</dbReference>
<keyword evidence="4" id="KW-0732">Signal</keyword>
<organism evidence="6 7">
    <name type="scientific">Clostridium tetanomorphum</name>
    <dbReference type="NCBI Taxonomy" id="1553"/>
    <lineage>
        <taxon>Bacteria</taxon>
        <taxon>Bacillati</taxon>
        <taxon>Bacillota</taxon>
        <taxon>Clostridia</taxon>
        <taxon>Eubacteriales</taxon>
        <taxon>Clostridiaceae</taxon>
        <taxon>Clostridium</taxon>
    </lineage>
</organism>
<feature type="signal peptide" evidence="4">
    <location>
        <begin position="1"/>
        <end position="26"/>
    </location>
</feature>
<dbReference type="InterPro" id="IPR008964">
    <property type="entry name" value="Invasin/intimin_cell_adhesion"/>
</dbReference>
<evidence type="ECO:0000256" key="3">
    <source>
        <dbReference type="SAM" id="MobiDB-lite"/>
    </source>
</evidence>
<name>A0A923E731_CLOTT</name>
<evidence type="ECO:0000313" key="7">
    <source>
        <dbReference type="Proteomes" id="UP000563151"/>
    </source>
</evidence>
<dbReference type="InterPro" id="IPR013783">
    <property type="entry name" value="Ig-like_fold"/>
</dbReference>
<feature type="chain" id="PRO_5039556546" evidence="4">
    <location>
        <begin position="27"/>
        <end position="2628"/>
    </location>
</feature>
<dbReference type="PANTHER" id="PTHR24412">
    <property type="entry name" value="KELCH PROTEIN"/>
    <property type="match status" value="1"/>
</dbReference>
<dbReference type="PANTHER" id="PTHR24412:SF489">
    <property type="entry name" value="RING FINGER DOMAIN AND KELCH REPEAT-CONTAINING PROTEIN DDB_G0271372"/>
    <property type="match status" value="1"/>
</dbReference>
<dbReference type="SUPFAM" id="SSF48239">
    <property type="entry name" value="Terpenoid cyclases/Protein prenyltransferases"/>
    <property type="match status" value="1"/>
</dbReference>
<feature type="domain" description="BIG2" evidence="5">
    <location>
        <begin position="678"/>
        <end position="757"/>
    </location>
</feature>
<evidence type="ECO:0000313" key="6">
    <source>
        <dbReference type="EMBL" id="MBC2397727.1"/>
    </source>
</evidence>
<dbReference type="RefSeq" id="WP_173680035.1">
    <property type="nucleotide sequence ID" value="NZ_JAAZWO010000007.1"/>
</dbReference>
<dbReference type="Gene3D" id="1.50.10.20">
    <property type="match status" value="1"/>
</dbReference>
<keyword evidence="1" id="KW-0880">Kelch repeat</keyword>
<proteinExistence type="predicted"/>
<dbReference type="SMART" id="SM00635">
    <property type="entry name" value="BID_2"/>
    <property type="match status" value="2"/>
</dbReference>
<dbReference type="SUPFAM" id="SSF50965">
    <property type="entry name" value="Galactose oxidase, central domain"/>
    <property type="match status" value="1"/>
</dbReference>
<dbReference type="SUPFAM" id="SSF49373">
    <property type="entry name" value="Invasin/intimin cell-adhesion fragments"/>
    <property type="match status" value="2"/>
</dbReference>
<dbReference type="InterPro" id="IPR008969">
    <property type="entry name" value="CarboxyPept-like_regulatory"/>
</dbReference>
<dbReference type="SUPFAM" id="SSF49464">
    <property type="entry name" value="Carboxypeptidase regulatory domain-like"/>
    <property type="match status" value="1"/>
</dbReference>
<dbReference type="InterPro" id="IPR015915">
    <property type="entry name" value="Kelch-typ_b-propeller"/>
</dbReference>
<evidence type="ECO:0000256" key="1">
    <source>
        <dbReference type="ARBA" id="ARBA00022441"/>
    </source>
</evidence>
<feature type="domain" description="BIG2" evidence="5">
    <location>
        <begin position="1407"/>
        <end position="1488"/>
    </location>
</feature>
<dbReference type="EMBL" id="JAAZWO010000007">
    <property type="protein sequence ID" value="MBC2397727.1"/>
    <property type="molecule type" value="Genomic_DNA"/>
</dbReference>
<dbReference type="InterPro" id="IPR003343">
    <property type="entry name" value="Big_2"/>
</dbReference>
<protein>
    <submittedName>
        <fullName evidence="6">DUF4430 domain-containing protein</fullName>
    </submittedName>
</protein>
<evidence type="ECO:0000256" key="2">
    <source>
        <dbReference type="ARBA" id="ARBA00022737"/>
    </source>
</evidence>
<gene>
    <name evidence="6" type="ORF">HGG79_08060</name>
</gene>
<dbReference type="Gene3D" id="2.120.10.80">
    <property type="entry name" value="Kelch-type beta propeller"/>
    <property type="match status" value="1"/>
</dbReference>
<feature type="region of interest" description="Disordered" evidence="3">
    <location>
        <begin position="2329"/>
        <end position="2351"/>
    </location>
</feature>
<keyword evidence="7" id="KW-1185">Reference proteome</keyword>
<dbReference type="Gene3D" id="2.60.40.1080">
    <property type="match status" value="2"/>
</dbReference>
<comment type="caution">
    <text evidence="6">The sequence shown here is derived from an EMBL/GenBank/DDBJ whole genome shotgun (WGS) entry which is preliminary data.</text>
</comment>
<dbReference type="CDD" id="cd00688">
    <property type="entry name" value="ISOPREN_C2_like"/>
    <property type="match status" value="1"/>
</dbReference>
<dbReference type="InterPro" id="IPR011043">
    <property type="entry name" value="Gal_Oxase/kelch_b-propeller"/>
</dbReference>
<dbReference type="Gene3D" id="2.60.40.10">
    <property type="entry name" value="Immunoglobulins"/>
    <property type="match status" value="4"/>
</dbReference>
<dbReference type="Gene3D" id="2.60.40.1120">
    <property type="entry name" value="Carboxypeptidase-like, regulatory domain"/>
    <property type="match status" value="1"/>
</dbReference>
<keyword evidence="2" id="KW-0677">Repeat</keyword>
<accession>A0A923E731</accession>
<dbReference type="InterPro" id="IPR008930">
    <property type="entry name" value="Terpenoid_cyclase/PrenylTrfase"/>
</dbReference>
<evidence type="ECO:0000259" key="5">
    <source>
        <dbReference type="SMART" id="SM00635"/>
    </source>
</evidence>
<sequence length="2628" mass="292607">MSRKKRVKRFLSIFLTFLMVSSTVHTGIFGMRQVYAEKLNENNTISKNGTMSKENIVSIDKDKKETVSENIIKDDNKKVENKEIKKNPVRDTVNNEILEDKLKNIINELEKSNSIKIVNDFTKVKVGDSVDVKVQDQNDHAVPVENLTFTISNKELGRMDKKIPNKFIALGSGTIVIKAALKDKPNISNEAEFKIQENLTNVPVTKVNEVEDKPAEEKVKVKLRVEGSEYTILPETEIEVKKGATNKEALEAAGLVVEESSGMIGSIEGVKGDFFWSINPYGTNVTEGSSIVFNGNGAMGTTIVEGPSTANAEEVFEVTYKESDGTAIKDGEIKYYKASEYDYKSINKGKIKPVATGVKTDENGKASIKLKAGKYFITAEGEEKSRAKAFEIEVKATSEANLIKAKLRVEGKEYTILPETEVSVKKGATNKEALEAAGLVVEESSGMIGSIEGVKGDFFWSINPYGTNVTEGSSIVFNGNGAMGTTIVEGPSTANAEEVFEVTYKESDGTAIKDGEIKYYKASEYDYKSINKGKIKPVATGVKTDENGKASIKLEAGKYFITAEGEEKSRAKAFEIEVKGTTQKLKATLKEKIIYGYPFQITVVDELGKAIENVNVSCHMNKDCLINDPNKYITGKTDKNGKVTINDIVYDNTSSKVYFILEKEGLKSDIQECEIIKGKYKIIINPQRELINEGDKIKFNVSVKDNENKDINNLKINWESEDNTIATVDQEGNVKGIKVGKTFIKVTLADDPKYYAKQSIEVTNNIIKTHLRVEIEEGTDFCDDIEISETETRLENILKGKKGKKSYKIYEPKFNDEGKLIQLSQWPGLKGEPYFSVKINGKVIDNPKAAMIKIGDSIICSYNGATKQLKLEAPKEVISDERLQVIVKDEDGKVIEGANVFIKYFQGWLGAIQGNTDANGIASFKLNLKGDYSIFVEKDGYIRSVAEPIKVVLPKIEINHPKEVNNNEDFNITLTANGKPAPEVKIYWEFYYEDKVGYLDNNKLMGKTDEYGKTTGKIDAPKGQYTLIANFHENSVKLGEIIVLDKHKYQSSIIATMDEECKASAVVNLEDKIYLFGGKSIKIFDTKTNKINHLGDLSEDFKGEAAKVKNKIYLFGNEKVYEYDVKNNKVKQIANLPEGYKIVGRGTAVINNKVYIYERKQKLGAIVEFDVDTKTADVVYNIDINRWVEYRDEGQLDEAQIIEVNEKVYIIGGYDSLNKIYEFNPINKQMSEVEGFDHTFQSNSPVNINGKIYIIDYYHILEIDLRNKTINSIGYAPKKILNDSSILINDTVYTFEKNWKNETEGDIIKITGFSLKDTQKPEITISGIKDNIVVSTKEVAFTVSVTDNVDKGIIPEVRCNDKVVSEKDGKYNIVLQEGKNTIEITAKDKAGNVERKEYTLIYSSNIVVNKIVIEGSKERLHPKDKITLKGKAVDEQNNVIPGREFIFSSSDEKIAKVDSKTGEVTAIGNGTVILTVALKDDGKIKESVKVTVTDKYEVYMRIEAYDHTVLPRTKLEVGLFDLNKHLGKASGSSAGESSGWGTDKFDKPSNAHAIVQALLNAGFRQKKSGDKDGPKLFDFQDYGWSLYIAMIDGDREFKHGGPSGWLYRVNDTLPNVGCADTSLNDGDEIVWMYSPYGFDNIYTKIFADETDVSVDEEVQIKLSGYTGGYEKVYETVGKATILVNDKPYKINGQEVVTGAKGNATLTFDKPGDYTISAIRLDGRGLIDIIRPNPIVIHVRDKKDDKKPEISVKGIINGETVNKSEITFIVKAEDPQDGKLIPIVKCNDEILEGKDDNYKAVLKEGKNIIKIIVEDKDKNIVEKTIQIICDTEDKTLPEIKADGITSGTTDKQELVFSVEANDKKDGKLTPVVKVNGKEILPQEGKYKVLLKDGLNVVTIEAVNKLGNKASDTYNVTYKANTTDPEVPEVPETDKEAPKIEVTGITNGQEVSNEEASFKVTVTDNVDSDIKAVVKLNGEVITGTNGDYKVKLKGGENTITVEAKDLAGNKSDITYKITYKKGELTLEDKVNEAIEKVHNYIIKNSTYSSDWKTVAFNKSGLKLPENYNSNYLNNVAKLLQESKGHFDKVTDYERITLGVVAAGGDPRNIGGYNLLDKIYNFNDPENPERELNFQGLNGVIYGLIALDSKRYKIPAKAKYTREYMLDYILDHRNSDGGWDLNMNGKNSDVDITSMTLISLAPYHDYVSKRGKSVRDAVNEASNWLSKVQRRDGGFNSWFTENNSESCSQTIIGLSVHGVDPTSAKFTKDRNLVENLLKFQQPSGEFYHLMDGSDGINGMSTEQAYQALLAYRDFVRSGRIYNKGKNSIYYFGESDNENPGDDTNPDEGKDTEAPKIVTDLTDGKEVATKELSFKVEVTDNVDNDIVPIVKLNGEFITGIDGEYKVELKDGENIIEIEAVDEAGNKVNESYKIIKTEEKEDTEVPKIEVIGLTDDVKVTSPELSFKVKVTDNVDEDIVVVVKFNGEIITGNNGDYKVKLKDGDNTIEIEAVDKAGNKSSDSYGIRYKVIEMKPAEEIKLQKGVPSNIKVNVENISEEVKEVTLTLVLYDKATNEMKGLRNIKKEIKSGENDKFDEIVNIPQEGDYFVKIILCDDLSPEKMNILADPVLVEVK</sequence>
<dbReference type="Proteomes" id="UP000563151">
    <property type="component" value="Unassembled WGS sequence"/>
</dbReference>
<feature type="compositionally biased region" description="Acidic residues" evidence="3">
    <location>
        <begin position="2331"/>
        <end position="2342"/>
    </location>
</feature>
<reference evidence="6 7" key="1">
    <citation type="submission" date="2020-04" db="EMBL/GenBank/DDBJ databases">
        <title>Genomic insights into acetone-butanol-ethanol (ABE) fermentation by sequencing solventogenic clostridia strains.</title>
        <authorList>
            <person name="Brown S."/>
        </authorList>
    </citation>
    <scope>NUCLEOTIDE SEQUENCE [LARGE SCALE GENOMIC DNA]</scope>
    <source>
        <strain evidence="6 7">DJ011</strain>
    </source>
</reference>
<dbReference type="Pfam" id="PF02368">
    <property type="entry name" value="Big_2"/>
    <property type="match status" value="1"/>
</dbReference>